<dbReference type="HOGENOM" id="CLU_1934496_0_0_11"/>
<dbReference type="EMBL" id="CP003697">
    <property type="protein sequence ID" value="AGF71448.1"/>
    <property type="molecule type" value="Genomic_DNA"/>
</dbReference>
<dbReference type="RefSeq" id="WP_015399871.1">
    <property type="nucleotide sequence ID" value="NC_020302.1"/>
</dbReference>
<accession>M1NJ71</accession>
<evidence type="ECO:0000313" key="2">
    <source>
        <dbReference type="EMBL" id="AGF71448.1"/>
    </source>
</evidence>
<evidence type="ECO:0000313" key="3">
    <source>
        <dbReference type="Proteomes" id="UP000011723"/>
    </source>
</evidence>
<evidence type="ECO:0000256" key="1">
    <source>
        <dbReference type="SAM" id="MobiDB-lite"/>
    </source>
</evidence>
<reference evidence="2 3" key="1">
    <citation type="journal article" date="2012" name="Stand. Genomic Sci.">
        <title>Genome sequence of the halotolerant bacterium Corynebacterium halotolerans type strain YIM 70093(T) (= DSM 44683(T)).</title>
        <authorList>
            <person name="Ruckert C."/>
            <person name="Albersmeier A."/>
            <person name="Al-Dilaimi A."/>
            <person name="Niehaus K."/>
            <person name="Szczepanowski R."/>
            <person name="Kalinowski J."/>
        </authorList>
    </citation>
    <scope>NUCLEOTIDE SEQUENCE [LARGE SCALE GENOMIC DNA]</scope>
    <source>
        <strain evidence="2">YIM 70093</strain>
    </source>
</reference>
<name>M1NJ71_9CORY</name>
<dbReference type="AlphaFoldDB" id="M1NJ71"/>
<organism evidence="2 3">
    <name type="scientific">Corynebacterium halotolerans YIM 70093 = DSM 44683</name>
    <dbReference type="NCBI Taxonomy" id="1121362"/>
    <lineage>
        <taxon>Bacteria</taxon>
        <taxon>Bacillati</taxon>
        <taxon>Actinomycetota</taxon>
        <taxon>Actinomycetes</taxon>
        <taxon>Mycobacteriales</taxon>
        <taxon>Corynebacteriaceae</taxon>
        <taxon>Corynebacterium</taxon>
    </lineage>
</organism>
<dbReference type="KEGG" id="chn:A605_02170"/>
<dbReference type="Proteomes" id="UP000011723">
    <property type="component" value="Chromosome"/>
</dbReference>
<feature type="region of interest" description="Disordered" evidence="1">
    <location>
        <begin position="94"/>
        <end position="130"/>
    </location>
</feature>
<gene>
    <name evidence="2" type="ORF">A605_02170</name>
</gene>
<dbReference type="STRING" id="1121362.A605_02170"/>
<sequence length="130" mass="13978">MAGPIRTADPAEISAVAAAARAVPPENFGSWRGGWPGEIVTALLDAVFSMRAVSDSGSDGRGVLGRVRMFRGRHEDVVNDLAALVALGEEPVREIMGGTKTAQRRKSVRGGDGRQARRRRGGHRRRLPRP</sequence>
<feature type="compositionally biased region" description="Basic residues" evidence="1">
    <location>
        <begin position="116"/>
        <end position="130"/>
    </location>
</feature>
<protein>
    <submittedName>
        <fullName evidence="2">Uncharacterized protein</fullName>
    </submittedName>
</protein>
<dbReference type="PATRIC" id="fig|1121362.3.peg.431"/>
<keyword evidence="3" id="KW-1185">Reference proteome</keyword>
<dbReference type="OrthoDB" id="2962349at2"/>
<proteinExistence type="predicted"/>